<gene>
    <name evidence="2" type="primary">if_1</name>
    <name evidence="2" type="ORF">TNCT_101831</name>
</gene>
<keyword evidence="1" id="KW-0812">Transmembrane</keyword>
<sequence length="110" mass="12554">LGLDDVQISSKLVSRVTSLPHDVDPSFLGYKALFVTTKVNPESTAPQLHMVPWWILILSVSVGLLILGLLALVLWQLGFFRRRRVEDQMEEPLHHPYRNGYLLGRGDEYL</sequence>
<evidence type="ECO:0000256" key="1">
    <source>
        <dbReference type="SAM" id="Phobius"/>
    </source>
</evidence>
<keyword evidence="3" id="KW-1185">Reference proteome</keyword>
<dbReference type="GO" id="GO:0005178">
    <property type="term" value="F:integrin binding"/>
    <property type="evidence" value="ECO:0007669"/>
    <property type="project" value="TreeGrafter"/>
</dbReference>
<protein>
    <submittedName>
        <fullName evidence="2">Integrin alpha-PS2</fullName>
    </submittedName>
</protein>
<feature type="transmembrane region" description="Helical" evidence="1">
    <location>
        <begin position="53"/>
        <end position="75"/>
    </location>
</feature>
<dbReference type="AlphaFoldDB" id="A0A8X6HL80"/>
<keyword evidence="1" id="KW-0472">Membrane</keyword>
<dbReference type="GO" id="GO:0007160">
    <property type="term" value="P:cell-matrix adhesion"/>
    <property type="evidence" value="ECO:0007669"/>
    <property type="project" value="TreeGrafter"/>
</dbReference>
<dbReference type="GO" id="GO:0008305">
    <property type="term" value="C:integrin complex"/>
    <property type="evidence" value="ECO:0007669"/>
    <property type="project" value="TreeGrafter"/>
</dbReference>
<feature type="non-terminal residue" evidence="2">
    <location>
        <position position="110"/>
    </location>
</feature>
<dbReference type="GO" id="GO:0098609">
    <property type="term" value="P:cell-cell adhesion"/>
    <property type="evidence" value="ECO:0007669"/>
    <property type="project" value="TreeGrafter"/>
</dbReference>
<dbReference type="PANTHER" id="PTHR23220">
    <property type="entry name" value="INTEGRIN ALPHA"/>
    <property type="match status" value="1"/>
</dbReference>
<evidence type="ECO:0000313" key="3">
    <source>
        <dbReference type="Proteomes" id="UP000887116"/>
    </source>
</evidence>
<dbReference type="GO" id="GO:0009897">
    <property type="term" value="C:external side of plasma membrane"/>
    <property type="evidence" value="ECO:0007669"/>
    <property type="project" value="TreeGrafter"/>
</dbReference>
<keyword evidence="2" id="KW-0401">Integrin</keyword>
<dbReference type="EMBL" id="BMAO01015928">
    <property type="protein sequence ID" value="GFR05239.1"/>
    <property type="molecule type" value="Genomic_DNA"/>
</dbReference>
<comment type="caution">
    <text evidence="2">The sequence shown here is derived from an EMBL/GenBank/DDBJ whole genome shotgun (WGS) entry which is preliminary data.</text>
</comment>
<dbReference type="Gene3D" id="1.20.5.930">
    <property type="entry name" value="Bicelle-embedded integrin alpha(iib) transmembrane segment"/>
    <property type="match status" value="1"/>
</dbReference>
<organism evidence="2 3">
    <name type="scientific">Trichonephila clavata</name>
    <name type="common">Joro spider</name>
    <name type="synonym">Nephila clavata</name>
    <dbReference type="NCBI Taxonomy" id="2740835"/>
    <lineage>
        <taxon>Eukaryota</taxon>
        <taxon>Metazoa</taxon>
        <taxon>Ecdysozoa</taxon>
        <taxon>Arthropoda</taxon>
        <taxon>Chelicerata</taxon>
        <taxon>Arachnida</taxon>
        <taxon>Araneae</taxon>
        <taxon>Araneomorphae</taxon>
        <taxon>Entelegynae</taxon>
        <taxon>Araneoidea</taxon>
        <taxon>Nephilidae</taxon>
        <taxon>Trichonephila</taxon>
    </lineage>
</organism>
<dbReference type="PANTHER" id="PTHR23220:SF122">
    <property type="entry name" value="INTEGRIN ALPHA-PS1"/>
    <property type="match status" value="1"/>
</dbReference>
<evidence type="ECO:0000313" key="2">
    <source>
        <dbReference type="EMBL" id="GFR05239.1"/>
    </source>
</evidence>
<name>A0A8X6HL80_TRICU</name>
<dbReference type="GO" id="GO:0007229">
    <property type="term" value="P:integrin-mediated signaling pathway"/>
    <property type="evidence" value="ECO:0007669"/>
    <property type="project" value="UniProtKB-KW"/>
</dbReference>
<keyword evidence="1" id="KW-1133">Transmembrane helix</keyword>
<dbReference type="GO" id="GO:0033627">
    <property type="term" value="P:cell adhesion mediated by integrin"/>
    <property type="evidence" value="ECO:0007669"/>
    <property type="project" value="TreeGrafter"/>
</dbReference>
<proteinExistence type="predicted"/>
<reference evidence="2" key="1">
    <citation type="submission" date="2020-07" db="EMBL/GenBank/DDBJ databases">
        <title>Multicomponent nature underlies the extraordinary mechanical properties of spider dragline silk.</title>
        <authorList>
            <person name="Kono N."/>
            <person name="Nakamura H."/>
            <person name="Mori M."/>
            <person name="Yoshida Y."/>
            <person name="Ohtoshi R."/>
            <person name="Malay A.D."/>
            <person name="Moran D.A.P."/>
            <person name="Tomita M."/>
            <person name="Numata K."/>
            <person name="Arakawa K."/>
        </authorList>
    </citation>
    <scope>NUCLEOTIDE SEQUENCE</scope>
</reference>
<dbReference type="Proteomes" id="UP000887116">
    <property type="component" value="Unassembled WGS sequence"/>
</dbReference>
<accession>A0A8X6HL80</accession>